<comment type="caution">
    <text evidence="4">The sequence shown here is derived from an EMBL/GenBank/DDBJ whole genome shotgun (WGS) entry which is preliminary data.</text>
</comment>
<dbReference type="EMBL" id="JARPUR010000008">
    <property type="protein sequence ID" value="KAK4871462.1"/>
    <property type="molecule type" value="Genomic_DNA"/>
</dbReference>
<keyword evidence="2" id="KW-0732">Signal</keyword>
<dbReference type="Pfam" id="PF11938">
    <property type="entry name" value="DUF3456"/>
    <property type="match status" value="1"/>
</dbReference>
<evidence type="ECO:0000313" key="4">
    <source>
        <dbReference type="EMBL" id="KAK4871462.1"/>
    </source>
</evidence>
<gene>
    <name evidence="4" type="ORF">RN001_015586</name>
</gene>
<evidence type="ECO:0000313" key="5">
    <source>
        <dbReference type="Proteomes" id="UP001353858"/>
    </source>
</evidence>
<protein>
    <recommendedName>
        <fullName evidence="3">DUF3456 domain-containing protein</fullName>
    </recommendedName>
</protein>
<reference evidence="5" key="1">
    <citation type="submission" date="2023-01" db="EMBL/GenBank/DDBJ databases">
        <title>Key to firefly adult light organ development and bioluminescence: homeobox transcription factors regulate luciferase expression and transportation to peroxisome.</title>
        <authorList>
            <person name="Fu X."/>
        </authorList>
    </citation>
    <scope>NUCLEOTIDE SEQUENCE [LARGE SCALE GENOMIC DNA]</scope>
</reference>
<dbReference type="Proteomes" id="UP001353858">
    <property type="component" value="Unassembled WGS sequence"/>
</dbReference>
<dbReference type="PANTHER" id="PTHR15382">
    <property type="entry name" value="CTG4A-RELATED"/>
    <property type="match status" value="1"/>
</dbReference>
<dbReference type="AlphaFoldDB" id="A0AAN7PN81"/>
<name>A0AAN7PN81_9COLE</name>
<sequence length="136" mass="16329">MENIVNPNQYLSTLQLQETGYALDDVEPKKKKEYHKSELKLIEKRESVCERILEYSIHKERDDSNRFAKSMSQTFQTLHVLVELGILYELWDKPSVEVTNMTTQRQTALKQNKRDLEDWYWNHQNVPLKDDLCRDR</sequence>
<dbReference type="PANTHER" id="PTHR15382:SF8">
    <property type="entry name" value="CANOPY B"/>
    <property type="match status" value="1"/>
</dbReference>
<accession>A0AAN7PN81</accession>
<keyword evidence="5" id="KW-1185">Reference proteome</keyword>
<evidence type="ECO:0000256" key="1">
    <source>
        <dbReference type="ARBA" id="ARBA00007285"/>
    </source>
</evidence>
<proteinExistence type="inferred from homology"/>
<feature type="domain" description="DUF3456" evidence="3">
    <location>
        <begin position="14"/>
        <end position="135"/>
    </location>
</feature>
<comment type="similarity">
    <text evidence="1">Belongs to the canopy family.</text>
</comment>
<dbReference type="InterPro" id="IPR021852">
    <property type="entry name" value="DUF3456"/>
</dbReference>
<evidence type="ECO:0000259" key="3">
    <source>
        <dbReference type="Pfam" id="PF11938"/>
    </source>
</evidence>
<evidence type="ECO:0000256" key="2">
    <source>
        <dbReference type="ARBA" id="ARBA00022729"/>
    </source>
</evidence>
<organism evidence="4 5">
    <name type="scientific">Aquatica leii</name>
    <dbReference type="NCBI Taxonomy" id="1421715"/>
    <lineage>
        <taxon>Eukaryota</taxon>
        <taxon>Metazoa</taxon>
        <taxon>Ecdysozoa</taxon>
        <taxon>Arthropoda</taxon>
        <taxon>Hexapoda</taxon>
        <taxon>Insecta</taxon>
        <taxon>Pterygota</taxon>
        <taxon>Neoptera</taxon>
        <taxon>Endopterygota</taxon>
        <taxon>Coleoptera</taxon>
        <taxon>Polyphaga</taxon>
        <taxon>Elateriformia</taxon>
        <taxon>Elateroidea</taxon>
        <taxon>Lampyridae</taxon>
        <taxon>Luciolinae</taxon>
        <taxon>Aquatica</taxon>
    </lineage>
</organism>